<dbReference type="AlphaFoldDB" id="A0A0F9HU12"/>
<name>A0A0F9HU12_9ZZZZ</name>
<evidence type="ECO:0000256" key="1">
    <source>
        <dbReference type="SAM" id="MobiDB-lite"/>
    </source>
</evidence>
<proteinExistence type="predicted"/>
<sequence length="164" mass="18960">MSGETKMWDYLRPKLKPYGHFERIESHETSVGTPDVSYCIEGYCNHLELKYTEKERGCVLRPSQSAWFRNRCRAKGQPWLLLHANIRQTRGYCLIPGTNVPGLVHTKDVKEWLHKGIMIWEGKIIIEQLVTFLGTYLMVSREGSDGKEKEESSGLILPSHIKRN</sequence>
<feature type="region of interest" description="Disordered" evidence="1">
    <location>
        <begin position="145"/>
        <end position="164"/>
    </location>
</feature>
<comment type="caution">
    <text evidence="2">The sequence shown here is derived from an EMBL/GenBank/DDBJ whole genome shotgun (WGS) entry which is preliminary data.</text>
</comment>
<organism evidence="2">
    <name type="scientific">marine sediment metagenome</name>
    <dbReference type="NCBI Taxonomy" id="412755"/>
    <lineage>
        <taxon>unclassified sequences</taxon>
        <taxon>metagenomes</taxon>
        <taxon>ecological metagenomes</taxon>
    </lineage>
</organism>
<accession>A0A0F9HU12</accession>
<protein>
    <submittedName>
        <fullName evidence="2">Uncharacterized protein</fullName>
    </submittedName>
</protein>
<gene>
    <name evidence="2" type="ORF">LCGC14_1957240</name>
</gene>
<evidence type="ECO:0000313" key="2">
    <source>
        <dbReference type="EMBL" id="KKL85190.1"/>
    </source>
</evidence>
<dbReference type="EMBL" id="LAZR01021477">
    <property type="protein sequence ID" value="KKL85190.1"/>
    <property type="molecule type" value="Genomic_DNA"/>
</dbReference>
<reference evidence="2" key="1">
    <citation type="journal article" date="2015" name="Nature">
        <title>Complex archaea that bridge the gap between prokaryotes and eukaryotes.</title>
        <authorList>
            <person name="Spang A."/>
            <person name="Saw J.H."/>
            <person name="Jorgensen S.L."/>
            <person name="Zaremba-Niedzwiedzka K."/>
            <person name="Martijn J."/>
            <person name="Lind A.E."/>
            <person name="van Eijk R."/>
            <person name="Schleper C."/>
            <person name="Guy L."/>
            <person name="Ettema T.J."/>
        </authorList>
    </citation>
    <scope>NUCLEOTIDE SEQUENCE</scope>
</reference>